<dbReference type="HOGENOM" id="CLU_059066_0_0_1"/>
<dbReference type="Pfam" id="PF04082">
    <property type="entry name" value="Fungal_trans"/>
    <property type="match status" value="1"/>
</dbReference>
<dbReference type="PANTHER" id="PTHR31001:SF56">
    <property type="entry name" value="ZN(2)-C6 FUNGAL-TYPE DOMAIN-CONTAINING PROTEIN"/>
    <property type="match status" value="1"/>
</dbReference>
<dbReference type="SMART" id="SM00906">
    <property type="entry name" value="Fungal_trans"/>
    <property type="match status" value="1"/>
</dbReference>
<evidence type="ECO:0000259" key="4">
    <source>
        <dbReference type="SMART" id="SM00906"/>
    </source>
</evidence>
<dbReference type="GO" id="GO:0006351">
    <property type="term" value="P:DNA-templated transcription"/>
    <property type="evidence" value="ECO:0007669"/>
    <property type="project" value="InterPro"/>
</dbReference>
<reference evidence="5 6" key="1">
    <citation type="submission" date="2014-04" db="EMBL/GenBank/DDBJ databases">
        <authorList>
            <consortium name="DOE Joint Genome Institute"/>
            <person name="Kuo A."/>
            <person name="Kohler A."/>
            <person name="Costa M.D."/>
            <person name="Nagy L.G."/>
            <person name="Floudas D."/>
            <person name="Copeland A."/>
            <person name="Barry K.W."/>
            <person name="Cichocki N."/>
            <person name="Veneault-Fourrey C."/>
            <person name="LaButti K."/>
            <person name="Lindquist E.A."/>
            <person name="Lipzen A."/>
            <person name="Lundell T."/>
            <person name="Morin E."/>
            <person name="Murat C."/>
            <person name="Sun H."/>
            <person name="Tunlid A."/>
            <person name="Henrissat B."/>
            <person name="Grigoriev I.V."/>
            <person name="Hibbett D.S."/>
            <person name="Martin F."/>
            <person name="Nordberg H.P."/>
            <person name="Cantor M.N."/>
            <person name="Hua S.X."/>
        </authorList>
    </citation>
    <scope>NUCLEOTIDE SEQUENCE [LARGE SCALE GENOMIC DNA]</scope>
    <source>
        <strain evidence="5 6">441</strain>
    </source>
</reference>
<evidence type="ECO:0000313" key="5">
    <source>
        <dbReference type="EMBL" id="KIK23288.1"/>
    </source>
</evidence>
<evidence type="ECO:0000256" key="1">
    <source>
        <dbReference type="ARBA" id="ARBA00004123"/>
    </source>
</evidence>
<accession>A0A0C9ZUD5</accession>
<keyword evidence="2" id="KW-0539">Nucleus</keyword>
<evidence type="ECO:0000313" key="6">
    <source>
        <dbReference type="Proteomes" id="UP000054018"/>
    </source>
</evidence>
<name>A0A0C9ZUD5_9AGAM</name>
<dbReference type="Proteomes" id="UP000054018">
    <property type="component" value="Unassembled WGS sequence"/>
</dbReference>
<feature type="signal peptide" evidence="3">
    <location>
        <begin position="1"/>
        <end position="25"/>
    </location>
</feature>
<dbReference type="AlphaFoldDB" id="A0A0C9ZUD5"/>
<dbReference type="GO" id="GO:0003677">
    <property type="term" value="F:DNA binding"/>
    <property type="evidence" value="ECO:0007669"/>
    <property type="project" value="InterPro"/>
</dbReference>
<dbReference type="GO" id="GO:0008270">
    <property type="term" value="F:zinc ion binding"/>
    <property type="evidence" value="ECO:0007669"/>
    <property type="project" value="InterPro"/>
</dbReference>
<dbReference type="CDD" id="cd12148">
    <property type="entry name" value="fungal_TF_MHR"/>
    <property type="match status" value="1"/>
</dbReference>
<protein>
    <recommendedName>
        <fullName evidence="4">Xylanolytic transcriptional activator regulatory domain-containing protein</fullName>
    </recommendedName>
</protein>
<evidence type="ECO:0000256" key="2">
    <source>
        <dbReference type="ARBA" id="ARBA00023242"/>
    </source>
</evidence>
<comment type="subcellular location">
    <subcellularLocation>
        <location evidence="1">Nucleus</location>
    </subcellularLocation>
</comment>
<keyword evidence="3" id="KW-0732">Signal</keyword>
<dbReference type="GO" id="GO:0005634">
    <property type="term" value="C:nucleus"/>
    <property type="evidence" value="ECO:0007669"/>
    <property type="project" value="UniProtKB-SubCell"/>
</dbReference>
<feature type="chain" id="PRO_5002223818" description="Xylanolytic transcriptional activator regulatory domain-containing protein" evidence="3">
    <location>
        <begin position="26"/>
        <end position="349"/>
    </location>
</feature>
<sequence>MQAKNNRHRLGLLFVVFAFAAFLDANREPGNAEAEFYHEVARATICLHSVMEKPSLETIQVLHFLSIYNTISGNELAGKETSMETPWSLVALAAHLAHTLGLHRDGLKWGLSADVTARRRVVFWNLFVADVWNSLETGRPPTFSLPYIDCQFPGGGSPDGNGHIDTNREVFWGSWTFRFASSCVADVAARTLTSDSPSYSTILELDRKVCNFPVPATVEEFAATASGAIPMKPADKDIGLTESVGRFVMSISREVILLYLHRSFFAQAIVENPINPLNSSYTPSFLAAYRASLTILRIVKVHYDLHPKLTAMFWPVWTYALSAAVSRVRNDRDAWPTVTYGLQLNGRAS</sequence>
<organism evidence="5 6">
    <name type="scientific">Pisolithus microcarpus 441</name>
    <dbReference type="NCBI Taxonomy" id="765257"/>
    <lineage>
        <taxon>Eukaryota</taxon>
        <taxon>Fungi</taxon>
        <taxon>Dikarya</taxon>
        <taxon>Basidiomycota</taxon>
        <taxon>Agaricomycotina</taxon>
        <taxon>Agaricomycetes</taxon>
        <taxon>Agaricomycetidae</taxon>
        <taxon>Boletales</taxon>
        <taxon>Sclerodermatineae</taxon>
        <taxon>Pisolithaceae</taxon>
        <taxon>Pisolithus</taxon>
    </lineage>
</organism>
<dbReference type="EMBL" id="KN833728">
    <property type="protein sequence ID" value="KIK23288.1"/>
    <property type="molecule type" value="Genomic_DNA"/>
</dbReference>
<feature type="domain" description="Xylanolytic transcriptional activator regulatory" evidence="4">
    <location>
        <begin position="86"/>
        <end position="159"/>
    </location>
</feature>
<gene>
    <name evidence="5" type="ORF">PISMIDRAFT_11057</name>
</gene>
<dbReference type="PANTHER" id="PTHR31001">
    <property type="entry name" value="UNCHARACTERIZED TRANSCRIPTIONAL REGULATORY PROTEIN"/>
    <property type="match status" value="1"/>
</dbReference>
<dbReference type="InterPro" id="IPR050613">
    <property type="entry name" value="Sec_Metabolite_Reg"/>
</dbReference>
<proteinExistence type="predicted"/>
<dbReference type="OrthoDB" id="424974at2759"/>
<evidence type="ECO:0000256" key="3">
    <source>
        <dbReference type="SAM" id="SignalP"/>
    </source>
</evidence>
<reference evidence="6" key="2">
    <citation type="submission" date="2015-01" db="EMBL/GenBank/DDBJ databases">
        <title>Evolutionary Origins and Diversification of the Mycorrhizal Mutualists.</title>
        <authorList>
            <consortium name="DOE Joint Genome Institute"/>
            <consortium name="Mycorrhizal Genomics Consortium"/>
            <person name="Kohler A."/>
            <person name="Kuo A."/>
            <person name="Nagy L.G."/>
            <person name="Floudas D."/>
            <person name="Copeland A."/>
            <person name="Barry K.W."/>
            <person name="Cichocki N."/>
            <person name="Veneault-Fourrey C."/>
            <person name="LaButti K."/>
            <person name="Lindquist E.A."/>
            <person name="Lipzen A."/>
            <person name="Lundell T."/>
            <person name="Morin E."/>
            <person name="Murat C."/>
            <person name="Riley R."/>
            <person name="Ohm R."/>
            <person name="Sun H."/>
            <person name="Tunlid A."/>
            <person name="Henrissat B."/>
            <person name="Grigoriev I.V."/>
            <person name="Hibbett D.S."/>
            <person name="Martin F."/>
        </authorList>
    </citation>
    <scope>NUCLEOTIDE SEQUENCE [LARGE SCALE GENOMIC DNA]</scope>
    <source>
        <strain evidence="6">441</strain>
    </source>
</reference>
<dbReference type="InterPro" id="IPR007219">
    <property type="entry name" value="XnlR_reg_dom"/>
</dbReference>
<keyword evidence="6" id="KW-1185">Reference proteome</keyword>